<evidence type="ECO:0000313" key="9">
    <source>
        <dbReference type="Proteomes" id="UP000680158"/>
    </source>
</evidence>
<evidence type="ECO:0000256" key="5">
    <source>
        <dbReference type="SAM" id="MobiDB-lite"/>
    </source>
</evidence>
<keyword evidence="2 6" id="KW-0812">Transmembrane</keyword>
<sequence>MTDQNSSAQVTEKDAVESEAASQVSMSRNTKSKNTGRPFLLASLVLALGLLLGLIGGVQTQAGGRFFLQSLSSLSGGKLTFSPLHGRLADQLQIDEVVYQDAQQRIRINGLQLNWQLWSILSGRLAISQLNVSTLRIASQASTTPAVMPVNLQLPINVAIRQAAIGRIVISELSSDGQEIEPIELKSVLANLQTSNREHQIAMQLDSAWGGLHLKSAIQTMRPFSLGGTFTYHGQLNQDLPRVLVQGNLTGSLQALSIQARSVTATSEGLRADPQQQASADLDLQLSPFSTHPINAAHLKVLSLNPQWINQHAPFAMLDIDVDLQPRSTSLKPSTTPQTKVPVQSPVDVKSASEPDTFNGNFNGNLDGMIRIVNRAARTIDQQGLPFKLIESGVDWRDMQLNLAKTKIELLAGSISAQSKLQLRAAKLPLLDSKLVLKDLNLAQIDSRMRESRIQGEVQLQSKAEQGIDFQAQLTEPRANLNADASFIFNRAGDSGLLRFKRLELQAEQARLNASGELHFDGERAFKMQAKMTQFDPAHWWLAPHGRIDGDIHLSGNLAGKTTVKLRIPSLTGELAGQKILAVGQADWQQSSLLKLDQLQVQWGSNRLSANGALGSAQSQLQLNLVVDDLAHFESITGFSLVGKANAEAVLSGKLNAPIIKAKLHADDLRSAQGWALSRLNADVELGMSPQDPMKIHVVASELKNASISLDPVHKDQQGLPIEKRHQLIEQLELSMYGVRNQHTINTRAQFDKARSLVFSAQGGLMAALEEKIKPEKKRSNPIASDGDMTWGGRLHQMQLTGFGRMVDSTMVDEDVTLQAPMPIQLSSTGVKLGSAHLVGGFGKLALNHLEWTPKSLSSKAKWDGIPVMALTRLVKTQESLHGDLRLGLDWDLQLKDSARGEVHVSRQAGDLYVPDADGTGQAMSLSLSQLNLQMQVGGLIAGSDAEQVRLSMQSVGDRVGQWRANLDTQIQRVNDKWTFHSDAPMKGDLQATIPELQWLAGQLSADFAVKGALNLNASFGGKFSQPVYQATLDGRNLELAFASEGLLFPNGELRAHLNQDVLKLEKLRFANKVNFVPKLEQLQDLNWTGREGEFVASGEVNWREQTGVIQADWKDFPLLQRKDRWLVVSGQANIKQVDKVWALIGKLKADAAYFKLPKLPPPSLSSDVLVSRGLKLRDEEIELDSGKKGLKTKLDLQIDMGSRFVFVGRGLDTALTGTLRLRSNDNSPVYASGSIITNGGQYEGYGQQLEIERGILNFQGAPNNPALNIRALRKGLAVEAGVDVTGTVASPQVRLVSEPNVPDSEKISWLVLGRESDQVGTADASLLLSAAGAIFGGDGSRNIPRELVQGLGFDEFSIGPAENGGASKLPSQTVAGATSVGSSSNDKVVNIGKRLKPGLVISVERGVSDASGALKLSWQLTRRIRFIGRSGTDNSADVKYSFSFN</sequence>
<keyword evidence="9" id="KW-1185">Reference proteome</keyword>
<feature type="compositionally biased region" description="Polar residues" evidence="5">
    <location>
        <begin position="330"/>
        <end position="342"/>
    </location>
</feature>
<keyword evidence="3 6" id="KW-1133">Transmembrane helix</keyword>
<dbReference type="GO" id="GO:0009306">
    <property type="term" value="P:protein secretion"/>
    <property type="evidence" value="ECO:0007669"/>
    <property type="project" value="InterPro"/>
</dbReference>
<proteinExistence type="predicted"/>
<feature type="region of interest" description="Disordered" evidence="5">
    <location>
        <begin position="330"/>
        <end position="358"/>
    </location>
</feature>
<dbReference type="EMBL" id="JAGSPM010000004">
    <property type="protein sequence ID" value="MBR7746764.1"/>
    <property type="molecule type" value="Genomic_DNA"/>
</dbReference>
<evidence type="ECO:0000256" key="1">
    <source>
        <dbReference type="ARBA" id="ARBA00004167"/>
    </source>
</evidence>
<dbReference type="GO" id="GO:0005886">
    <property type="term" value="C:plasma membrane"/>
    <property type="evidence" value="ECO:0007669"/>
    <property type="project" value="InterPro"/>
</dbReference>
<feature type="region of interest" description="Disordered" evidence="5">
    <location>
        <begin position="1"/>
        <end position="33"/>
    </location>
</feature>
<evidence type="ECO:0000256" key="6">
    <source>
        <dbReference type="SAM" id="Phobius"/>
    </source>
</evidence>
<comment type="caution">
    <text evidence="8">The sequence shown here is derived from an EMBL/GenBank/DDBJ whole genome shotgun (WGS) entry which is preliminary data.</text>
</comment>
<feature type="compositionally biased region" description="Polar residues" evidence="5">
    <location>
        <begin position="1"/>
        <end position="10"/>
    </location>
</feature>
<dbReference type="Pfam" id="PF04357">
    <property type="entry name" value="TamB"/>
    <property type="match status" value="1"/>
</dbReference>
<reference evidence="8 9" key="1">
    <citation type="submission" date="2021-04" db="EMBL/GenBank/DDBJ databases">
        <title>novel species isolated from subtropical streams in China.</title>
        <authorList>
            <person name="Lu H."/>
        </authorList>
    </citation>
    <scope>NUCLEOTIDE SEQUENCE [LARGE SCALE GENOMIC DNA]</scope>
    <source>
        <strain evidence="8 9">BYS107W</strain>
    </source>
</reference>
<dbReference type="Proteomes" id="UP000680158">
    <property type="component" value="Unassembled WGS sequence"/>
</dbReference>
<dbReference type="InterPro" id="IPR007452">
    <property type="entry name" value="TamB_C"/>
</dbReference>
<gene>
    <name evidence="8" type="ORF">KDM92_09240</name>
</gene>
<keyword evidence="4 6" id="KW-0472">Membrane</keyword>
<organism evidence="8 9">
    <name type="scientific">Undibacterium baiyunense</name>
    <dbReference type="NCBI Taxonomy" id="2828731"/>
    <lineage>
        <taxon>Bacteria</taxon>
        <taxon>Pseudomonadati</taxon>
        <taxon>Pseudomonadota</taxon>
        <taxon>Betaproteobacteria</taxon>
        <taxon>Burkholderiales</taxon>
        <taxon>Oxalobacteraceae</taxon>
        <taxon>Undibacterium</taxon>
    </lineage>
</organism>
<dbReference type="PANTHER" id="PTHR36985">
    <property type="entry name" value="TRANSLOCATION AND ASSEMBLY MODULE SUBUNIT TAMB"/>
    <property type="match status" value="1"/>
</dbReference>
<protein>
    <submittedName>
        <fullName evidence="8">Translocation/assembly module TamB domain-containing protein</fullName>
    </submittedName>
</protein>
<evidence type="ECO:0000313" key="8">
    <source>
        <dbReference type="EMBL" id="MBR7746764.1"/>
    </source>
</evidence>
<accession>A0A941I4A0</accession>
<feature type="compositionally biased region" description="Polar residues" evidence="5">
    <location>
        <begin position="20"/>
        <end position="33"/>
    </location>
</feature>
<evidence type="ECO:0000259" key="7">
    <source>
        <dbReference type="Pfam" id="PF04357"/>
    </source>
</evidence>
<evidence type="ECO:0000256" key="3">
    <source>
        <dbReference type="ARBA" id="ARBA00022989"/>
    </source>
</evidence>
<dbReference type="RefSeq" id="WP_212684056.1">
    <property type="nucleotide sequence ID" value="NZ_JAGSPM010000004.1"/>
</dbReference>
<dbReference type="PANTHER" id="PTHR36985:SF1">
    <property type="entry name" value="TRANSLOCATION AND ASSEMBLY MODULE SUBUNIT TAMB"/>
    <property type="match status" value="1"/>
</dbReference>
<comment type="subcellular location">
    <subcellularLocation>
        <location evidence="1">Membrane</location>
        <topology evidence="1">Single-pass membrane protein</topology>
    </subcellularLocation>
</comment>
<feature type="transmembrane region" description="Helical" evidence="6">
    <location>
        <begin position="38"/>
        <end position="58"/>
    </location>
</feature>
<feature type="domain" description="Translocation and assembly module TamB C-terminal" evidence="7">
    <location>
        <begin position="1090"/>
        <end position="1445"/>
    </location>
</feature>
<dbReference type="GO" id="GO:0097347">
    <property type="term" value="C:TAM protein secretion complex"/>
    <property type="evidence" value="ECO:0007669"/>
    <property type="project" value="TreeGrafter"/>
</dbReference>
<name>A0A941I4A0_9BURK</name>
<evidence type="ECO:0000256" key="2">
    <source>
        <dbReference type="ARBA" id="ARBA00022692"/>
    </source>
</evidence>
<evidence type="ECO:0000256" key="4">
    <source>
        <dbReference type="ARBA" id="ARBA00023136"/>
    </source>
</evidence>